<dbReference type="GO" id="GO:0016740">
    <property type="term" value="F:transferase activity"/>
    <property type="evidence" value="ECO:0007669"/>
    <property type="project" value="UniProtKB-KW"/>
</dbReference>
<evidence type="ECO:0000256" key="1">
    <source>
        <dbReference type="ARBA" id="ARBA00008383"/>
    </source>
</evidence>
<dbReference type="InterPro" id="IPR003673">
    <property type="entry name" value="CoA-Trfase_fam_III"/>
</dbReference>
<dbReference type="STRING" id="871968.DESME_10120"/>
<dbReference type="PANTHER" id="PTHR48228:SF6">
    <property type="entry name" value="L-CARNITINE COA-TRANSFERASE"/>
    <property type="match status" value="1"/>
</dbReference>
<dbReference type="AlphaFoldDB" id="W0E8Z9"/>
<dbReference type="OrthoDB" id="9797653at2"/>
<keyword evidence="4" id="KW-1185">Reference proteome</keyword>
<dbReference type="Pfam" id="PF02515">
    <property type="entry name" value="CoA_transf_3"/>
    <property type="match status" value="1"/>
</dbReference>
<dbReference type="Proteomes" id="UP000010847">
    <property type="component" value="Chromosome"/>
</dbReference>
<dbReference type="Gene3D" id="3.40.50.10540">
    <property type="entry name" value="Crotonobetainyl-coa:carnitine coa-transferase, domain 1"/>
    <property type="match status" value="1"/>
</dbReference>
<protein>
    <submittedName>
        <fullName evidence="3">Crotonobetainyl-CoA:carnitine CoA-transferase</fullName>
    </submittedName>
</protein>
<dbReference type="Gene3D" id="3.30.1540.10">
    <property type="entry name" value="formyl-coa transferase, domain 3"/>
    <property type="match status" value="1"/>
</dbReference>
<name>W0E8Z9_9FIRM</name>
<evidence type="ECO:0000313" key="4">
    <source>
        <dbReference type="Proteomes" id="UP000010847"/>
    </source>
</evidence>
<sequence>MGITTQMPKFGMLSGYRVVMMGASVAAPFAGELYAENGADVIWIEHPTNVDAGRVARKSGSWQQDRRNMRSLAMNYTKNEGKEVFLKLLETADVLIEASIGGRYEKMGLSDEALWERNPKLVIAHISGFGQTGIQEYVNRASYDPIAQAFGCVMRMNGMPGQPSAPAMPFPGDYTASFYAFGLTLAALLKRNETGKGESLDLAQYELMMRIQANYPTDYLRYGLDYIKEGNHSRICAGYGTYSCKDGNEIYMLLLNPGVLQKGLPVLGVEYGTELIPEGSSFVPVDTTAAKIVEDAIQKFCAEHTAEEAEALLTSNGVPCSRLLNYEDAVNHPHYKAREVFTTWTAADGETQIPGVNVVPKIKNNPGQIWRGAPNIGMDNQDILEELGIPQEMIDKMYAEGKLGKRDYFESK</sequence>
<dbReference type="KEGG" id="dmt:DESME_10120"/>
<keyword evidence="2 3" id="KW-0808">Transferase</keyword>
<dbReference type="eggNOG" id="COG1804">
    <property type="taxonomic scope" value="Bacteria"/>
</dbReference>
<evidence type="ECO:0000313" key="3">
    <source>
        <dbReference type="EMBL" id="AHF07345.1"/>
    </source>
</evidence>
<gene>
    <name evidence="3" type="ORF">DESME_10120</name>
</gene>
<dbReference type="HOGENOM" id="CLU_033975_2_0_9"/>
<accession>W0E8Z9</accession>
<evidence type="ECO:0000256" key="2">
    <source>
        <dbReference type="ARBA" id="ARBA00022679"/>
    </source>
</evidence>
<comment type="similarity">
    <text evidence="1">Belongs to the CoA-transferase III family.</text>
</comment>
<dbReference type="InterPro" id="IPR050509">
    <property type="entry name" value="CoA-transferase_III"/>
</dbReference>
<organism evidence="3 4">
    <name type="scientific">Desulfitobacterium metallireducens DSM 15288</name>
    <dbReference type="NCBI Taxonomy" id="871968"/>
    <lineage>
        <taxon>Bacteria</taxon>
        <taxon>Bacillati</taxon>
        <taxon>Bacillota</taxon>
        <taxon>Clostridia</taxon>
        <taxon>Eubacteriales</taxon>
        <taxon>Desulfitobacteriaceae</taxon>
        <taxon>Desulfitobacterium</taxon>
    </lineage>
</organism>
<reference evidence="3 4" key="1">
    <citation type="submission" date="2013-12" db="EMBL/GenBank/DDBJ databases">
        <authorList>
            <consortium name="DOE Joint Genome Institute"/>
            <person name="Smidt H."/>
            <person name="Huntemann M."/>
            <person name="Han J."/>
            <person name="Chen A."/>
            <person name="Kyrpides N."/>
            <person name="Mavromatis K."/>
            <person name="Markowitz V."/>
            <person name="Palaniappan K."/>
            <person name="Ivanova N."/>
            <person name="Schaumberg A."/>
            <person name="Pati A."/>
            <person name="Liolios K."/>
            <person name="Nordberg H.P."/>
            <person name="Cantor M.N."/>
            <person name="Hua S.X."/>
            <person name="Woyke T."/>
        </authorList>
    </citation>
    <scope>NUCLEOTIDE SEQUENCE [LARGE SCALE GENOMIC DNA]</scope>
    <source>
        <strain evidence="4">DSM 15288</strain>
    </source>
</reference>
<dbReference type="PANTHER" id="PTHR48228">
    <property type="entry name" value="SUCCINYL-COA--D-CITRAMALATE COA-TRANSFERASE"/>
    <property type="match status" value="1"/>
</dbReference>
<dbReference type="InterPro" id="IPR023606">
    <property type="entry name" value="CoA-Trfase_III_dom_1_sf"/>
</dbReference>
<dbReference type="SUPFAM" id="SSF89796">
    <property type="entry name" value="CoA-transferase family III (CaiB/BaiF)"/>
    <property type="match status" value="1"/>
</dbReference>
<dbReference type="EMBL" id="CP007032">
    <property type="protein sequence ID" value="AHF07345.1"/>
    <property type="molecule type" value="Genomic_DNA"/>
</dbReference>
<proteinExistence type="inferred from homology"/>
<dbReference type="InterPro" id="IPR044855">
    <property type="entry name" value="CoA-Trfase_III_dom3_sf"/>
</dbReference>